<dbReference type="OrthoDB" id="7627389at2"/>
<sequence length="223" mass="24934">MQKNKRLMRLSLLVVALAAMVTAVAGCTQKTNHTRGVYMLVDTSGTYTDELNKARAIINYLLGTLTPGDTMAIGRIDTGSFSEKDIVAKVTFDQRPSVANTQKRAFQKKVADFVSKVKSSSHTDISGGLLQAVEYLNESGSGEKYILIFSDLKEELAKGHVRDVPFQLDEFNIIALNVTKLRDDIRDPKQYMQRVEQWRAKTEGGGGNWRLINDLERLDNIFS</sequence>
<dbReference type="RefSeq" id="WP_155303004.1">
    <property type="nucleotide sequence ID" value="NZ_AP021875.1"/>
</dbReference>
<reference evidence="3 4" key="1">
    <citation type="submission" date="2019-11" db="EMBL/GenBank/DDBJ databases">
        <title>Comparative genomics of hydrocarbon-degrading Desulfosarcina strains.</title>
        <authorList>
            <person name="Watanabe M."/>
            <person name="Kojima H."/>
            <person name="Fukui M."/>
        </authorList>
    </citation>
    <scope>NUCLEOTIDE SEQUENCE [LARGE SCALE GENOMIC DNA]</scope>
    <source>
        <strain evidence="3 4">PP31</strain>
    </source>
</reference>
<feature type="domain" description="VWFA" evidence="2">
    <location>
        <begin position="36"/>
        <end position="223"/>
    </location>
</feature>
<dbReference type="AlphaFoldDB" id="A0A5K7YX65"/>
<evidence type="ECO:0000313" key="3">
    <source>
        <dbReference type="EMBL" id="BBO73936.1"/>
    </source>
</evidence>
<feature type="signal peptide" evidence="1">
    <location>
        <begin position="1"/>
        <end position="25"/>
    </location>
</feature>
<dbReference type="SUPFAM" id="SSF53300">
    <property type="entry name" value="vWA-like"/>
    <property type="match status" value="1"/>
</dbReference>
<dbReference type="EMBL" id="AP021875">
    <property type="protein sequence ID" value="BBO73936.1"/>
    <property type="molecule type" value="Genomic_DNA"/>
</dbReference>
<organism evidence="3 4">
    <name type="scientific">Desulfosarcina widdelii</name>
    <dbReference type="NCBI Taxonomy" id="947919"/>
    <lineage>
        <taxon>Bacteria</taxon>
        <taxon>Pseudomonadati</taxon>
        <taxon>Thermodesulfobacteriota</taxon>
        <taxon>Desulfobacteria</taxon>
        <taxon>Desulfobacterales</taxon>
        <taxon>Desulfosarcinaceae</taxon>
        <taxon>Desulfosarcina</taxon>
    </lineage>
</organism>
<keyword evidence="1" id="KW-0732">Signal</keyword>
<dbReference type="PROSITE" id="PS51257">
    <property type="entry name" value="PROKAR_LIPOPROTEIN"/>
    <property type="match status" value="1"/>
</dbReference>
<proteinExistence type="predicted"/>
<gene>
    <name evidence="3" type="ORF">DSCW_13530</name>
</gene>
<dbReference type="InterPro" id="IPR002035">
    <property type="entry name" value="VWF_A"/>
</dbReference>
<feature type="chain" id="PRO_5024357030" description="VWFA domain-containing protein" evidence="1">
    <location>
        <begin position="26"/>
        <end position="223"/>
    </location>
</feature>
<protein>
    <recommendedName>
        <fullName evidence="2">VWFA domain-containing protein</fullName>
    </recommendedName>
</protein>
<dbReference type="PROSITE" id="PS50234">
    <property type="entry name" value="VWFA"/>
    <property type="match status" value="1"/>
</dbReference>
<evidence type="ECO:0000313" key="4">
    <source>
        <dbReference type="Proteomes" id="UP000427769"/>
    </source>
</evidence>
<dbReference type="Proteomes" id="UP000427769">
    <property type="component" value="Chromosome"/>
</dbReference>
<accession>A0A5K7YX65</accession>
<keyword evidence="4" id="KW-1185">Reference proteome</keyword>
<dbReference type="KEGG" id="dwd:DSCW_13530"/>
<evidence type="ECO:0000259" key="2">
    <source>
        <dbReference type="PROSITE" id="PS50234"/>
    </source>
</evidence>
<dbReference type="InterPro" id="IPR036465">
    <property type="entry name" value="vWFA_dom_sf"/>
</dbReference>
<name>A0A5K7YX65_9BACT</name>
<dbReference type="Gene3D" id="3.40.50.410">
    <property type="entry name" value="von Willebrand factor, type A domain"/>
    <property type="match status" value="1"/>
</dbReference>
<evidence type="ECO:0000256" key="1">
    <source>
        <dbReference type="SAM" id="SignalP"/>
    </source>
</evidence>